<proteinExistence type="inferred from homology"/>
<dbReference type="InterPro" id="IPR041489">
    <property type="entry name" value="PDZ_6"/>
</dbReference>
<feature type="binding site" evidence="15">
    <location>
        <position position="156"/>
    </location>
    <ligand>
        <name>substrate</name>
    </ligand>
</feature>
<keyword evidence="6 18" id="KW-0645">Protease</keyword>
<evidence type="ECO:0000256" key="15">
    <source>
        <dbReference type="PIRSR" id="PIRSR611782-2"/>
    </source>
</evidence>
<evidence type="ECO:0000256" key="5">
    <source>
        <dbReference type="ARBA" id="ARBA00013958"/>
    </source>
</evidence>
<dbReference type="PANTHER" id="PTHR22939:SF130">
    <property type="entry name" value="PERIPLASMIC SERINE ENDOPROTEASE DEGP-LIKE-RELATED"/>
    <property type="match status" value="1"/>
</dbReference>
<dbReference type="Pfam" id="PF17820">
    <property type="entry name" value="PDZ_6"/>
    <property type="match status" value="1"/>
</dbReference>
<dbReference type="CDD" id="cd10839">
    <property type="entry name" value="cpPDZ1_DegP-like"/>
    <property type="match status" value="1"/>
</dbReference>
<evidence type="ECO:0000256" key="8">
    <source>
        <dbReference type="ARBA" id="ARBA00022737"/>
    </source>
</evidence>
<dbReference type="PROSITE" id="PS50106">
    <property type="entry name" value="PDZ"/>
    <property type="match status" value="2"/>
</dbReference>
<feature type="active site" description="Charge relay system" evidence="14">
    <location>
        <position position="229"/>
    </location>
</feature>
<evidence type="ECO:0000256" key="10">
    <source>
        <dbReference type="ARBA" id="ARBA00022801"/>
    </source>
</evidence>
<dbReference type="EC" id="3.4.21.107" evidence="4"/>
<organism evidence="18 19">
    <name type="scientific">Pikeienuella piscinae</name>
    <dbReference type="NCBI Taxonomy" id="2748098"/>
    <lineage>
        <taxon>Bacteria</taxon>
        <taxon>Pseudomonadati</taxon>
        <taxon>Pseudomonadota</taxon>
        <taxon>Alphaproteobacteria</taxon>
        <taxon>Rhodobacterales</taxon>
        <taxon>Paracoccaceae</taxon>
        <taxon>Pikeienuella</taxon>
    </lineage>
</organism>
<evidence type="ECO:0000256" key="9">
    <source>
        <dbReference type="ARBA" id="ARBA00022764"/>
    </source>
</evidence>
<dbReference type="InterPro" id="IPR009003">
    <property type="entry name" value="Peptidase_S1_PA"/>
</dbReference>
<name>A0A7L5BUE8_9RHOB</name>
<dbReference type="SUPFAM" id="SSF50494">
    <property type="entry name" value="Trypsin-like serine proteases"/>
    <property type="match status" value="1"/>
</dbReference>
<dbReference type="SMART" id="SM00228">
    <property type="entry name" value="PDZ"/>
    <property type="match status" value="2"/>
</dbReference>
<feature type="domain" description="PDZ" evidence="17">
    <location>
        <begin position="391"/>
        <end position="466"/>
    </location>
</feature>
<dbReference type="PRINTS" id="PR00834">
    <property type="entry name" value="PROTEASES2C"/>
</dbReference>
<comment type="catalytic activity">
    <reaction evidence="1">
        <text>Acts on substrates that are at least partially unfolded. The cleavage site P1 residue is normally between a pair of hydrophobic residues, such as Val-|-Val.</text>
        <dbReference type="EC" id="3.4.21.107"/>
    </reaction>
</comment>
<dbReference type="InterPro" id="IPR011782">
    <property type="entry name" value="Pept_S1C_Do"/>
</dbReference>
<dbReference type="KEGG" id="hdh:G5B40_03610"/>
<keyword evidence="11" id="KW-0720">Serine protease</keyword>
<keyword evidence="7 16" id="KW-0732">Signal</keyword>
<evidence type="ECO:0000313" key="18">
    <source>
        <dbReference type="EMBL" id="QIE54603.1"/>
    </source>
</evidence>
<comment type="subcellular location">
    <subcellularLocation>
        <location evidence="2">Periplasm</location>
    </subcellularLocation>
</comment>
<dbReference type="GO" id="GO:0004252">
    <property type="term" value="F:serine-type endopeptidase activity"/>
    <property type="evidence" value="ECO:0007669"/>
    <property type="project" value="InterPro"/>
</dbReference>
<feature type="active site" description="Charge relay system" evidence="14">
    <location>
        <position position="126"/>
    </location>
</feature>
<evidence type="ECO:0000256" key="12">
    <source>
        <dbReference type="ARBA" id="ARBA00023016"/>
    </source>
</evidence>
<dbReference type="InterPro" id="IPR036034">
    <property type="entry name" value="PDZ_sf"/>
</dbReference>
<dbReference type="InterPro" id="IPR001478">
    <property type="entry name" value="PDZ"/>
</dbReference>
<evidence type="ECO:0000256" key="4">
    <source>
        <dbReference type="ARBA" id="ARBA00013035"/>
    </source>
</evidence>
<dbReference type="GO" id="GO:0042597">
    <property type="term" value="C:periplasmic space"/>
    <property type="evidence" value="ECO:0007669"/>
    <property type="project" value="UniProtKB-SubCell"/>
</dbReference>
<reference evidence="18 19" key="1">
    <citation type="submission" date="2020-02" db="EMBL/GenBank/DDBJ databases">
        <title>complete genome sequence of Rhodobacteraceae bacterium.</title>
        <authorList>
            <person name="Park J."/>
            <person name="Kim Y.-S."/>
            <person name="Kim K.-H."/>
        </authorList>
    </citation>
    <scope>NUCLEOTIDE SEQUENCE [LARGE SCALE GENOMIC DNA]</scope>
    <source>
        <strain evidence="18 19">RR4-56</strain>
    </source>
</reference>
<evidence type="ECO:0000259" key="17">
    <source>
        <dbReference type="PROSITE" id="PS50106"/>
    </source>
</evidence>
<evidence type="ECO:0000256" key="14">
    <source>
        <dbReference type="PIRSR" id="PIRSR611782-1"/>
    </source>
</evidence>
<evidence type="ECO:0000256" key="11">
    <source>
        <dbReference type="ARBA" id="ARBA00022825"/>
    </source>
</evidence>
<evidence type="ECO:0000256" key="16">
    <source>
        <dbReference type="SAM" id="SignalP"/>
    </source>
</evidence>
<keyword evidence="9" id="KW-0574">Periplasm</keyword>
<evidence type="ECO:0000256" key="7">
    <source>
        <dbReference type="ARBA" id="ARBA00022729"/>
    </source>
</evidence>
<dbReference type="AlphaFoldDB" id="A0A7L5BUE8"/>
<keyword evidence="8" id="KW-0677">Repeat</keyword>
<feature type="binding site" evidence="15">
    <location>
        <position position="126"/>
    </location>
    <ligand>
        <name>substrate</name>
    </ligand>
</feature>
<evidence type="ECO:0000256" key="6">
    <source>
        <dbReference type="ARBA" id="ARBA00022670"/>
    </source>
</evidence>
<dbReference type="NCBIfam" id="TIGR02037">
    <property type="entry name" value="degP_htrA_DO"/>
    <property type="match status" value="1"/>
</dbReference>
<dbReference type="Pfam" id="PF13180">
    <property type="entry name" value="PDZ_2"/>
    <property type="match status" value="1"/>
</dbReference>
<feature type="active site" description="Charge relay system" evidence="14">
    <location>
        <position position="156"/>
    </location>
</feature>
<keyword evidence="19" id="KW-1185">Reference proteome</keyword>
<feature type="domain" description="PDZ" evidence="17">
    <location>
        <begin position="268"/>
        <end position="341"/>
    </location>
</feature>
<evidence type="ECO:0000313" key="19">
    <source>
        <dbReference type="Proteomes" id="UP000503336"/>
    </source>
</evidence>
<dbReference type="RefSeq" id="WP_165095108.1">
    <property type="nucleotide sequence ID" value="NZ_CP049056.1"/>
</dbReference>
<dbReference type="Gene3D" id="2.40.10.120">
    <property type="match status" value="1"/>
</dbReference>
<dbReference type="Pfam" id="PF13365">
    <property type="entry name" value="Trypsin_2"/>
    <property type="match status" value="1"/>
</dbReference>
<dbReference type="CDD" id="cd06779">
    <property type="entry name" value="cpPDZ_Deg_HtrA-like"/>
    <property type="match status" value="1"/>
</dbReference>
<evidence type="ECO:0000256" key="1">
    <source>
        <dbReference type="ARBA" id="ARBA00001772"/>
    </source>
</evidence>
<evidence type="ECO:0000256" key="2">
    <source>
        <dbReference type="ARBA" id="ARBA00004418"/>
    </source>
</evidence>
<accession>A0A7L5BUE8</accession>
<feature type="chain" id="PRO_5038844630" description="Probable periplasmic serine endoprotease DegP-like" evidence="16">
    <location>
        <begin position="39"/>
        <end position="488"/>
    </location>
</feature>
<dbReference type="FunFam" id="2.40.10.120:FF:000007">
    <property type="entry name" value="Periplasmic serine endoprotease DegP-like"/>
    <property type="match status" value="1"/>
</dbReference>
<dbReference type="EMBL" id="CP049056">
    <property type="protein sequence ID" value="QIE54603.1"/>
    <property type="molecule type" value="Genomic_DNA"/>
</dbReference>
<dbReference type="InterPro" id="IPR001940">
    <property type="entry name" value="Peptidase_S1C"/>
</dbReference>
<protein>
    <recommendedName>
        <fullName evidence="5">Probable periplasmic serine endoprotease DegP-like</fullName>
        <ecNumber evidence="4">3.4.21.107</ecNumber>
    </recommendedName>
    <alternativeName>
        <fullName evidence="13">Protease Do</fullName>
    </alternativeName>
</protein>
<dbReference type="Proteomes" id="UP000503336">
    <property type="component" value="Chromosome"/>
</dbReference>
<evidence type="ECO:0000256" key="13">
    <source>
        <dbReference type="ARBA" id="ARBA00032850"/>
    </source>
</evidence>
<keyword evidence="10" id="KW-0378">Hydrolase</keyword>
<dbReference type="SUPFAM" id="SSF50156">
    <property type="entry name" value="PDZ domain-like"/>
    <property type="match status" value="2"/>
</dbReference>
<dbReference type="GO" id="GO:0006508">
    <property type="term" value="P:proteolysis"/>
    <property type="evidence" value="ECO:0007669"/>
    <property type="project" value="UniProtKB-KW"/>
</dbReference>
<feature type="signal peptide" evidence="16">
    <location>
        <begin position="1"/>
        <end position="38"/>
    </location>
</feature>
<gene>
    <name evidence="18" type="ORF">G5B40_03610</name>
</gene>
<dbReference type="Gene3D" id="2.30.42.10">
    <property type="match status" value="2"/>
</dbReference>
<keyword evidence="12" id="KW-0346">Stress response</keyword>
<dbReference type="PANTHER" id="PTHR22939">
    <property type="entry name" value="SERINE PROTEASE FAMILY S1C HTRA-RELATED"/>
    <property type="match status" value="1"/>
</dbReference>
<feature type="binding site" evidence="15">
    <location>
        <begin position="227"/>
        <end position="229"/>
    </location>
    <ligand>
        <name>substrate</name>
    </ligand>
</feature>
<sequence>MTYHAKTHRPRPARAGAIGIGACAGLAAALLWSPVASADTEPHQVANLVERVSPAVVTVLTTQERQVAAGRGMGESPFPPGSPFDEFFKRFQPPPGMRRGDGGAPSHALGSGFMIGSDGYIVTNNHVVDNATKVRVKLSDEREFDAQVVGVDEQTDLALLKVDAEDLPFLKLGDSATMRVGDDVVAVGNPFGLGGTVTRGIISAKGRDIHAGPYVDFIQTDAAINHGNSGGPLFNLEGEVIGVNAAIYSPSGGSVGVGFAIPSNTVKFVVAQLKDEGEVQRGWLGVSIQDVTPEIGLAVGMETPHGALVAQVLEDAPATGKLKAGDVIVGFNGQEVGASHDLPRLVAAVPANETVPVDIIRDGAEKTVKVKIGALKAERHADAGEIAPAGGAVSDRLGATFAALTPETRQRLNLEPDASGAVVADLDADGPAAEAGLRVGDLIVRVGDQPVTSPKQLETAVGEIKKDAALLQVERPGGRIFVGVHLKA</sequence>
<evidence type="ECO:0000256" key="3">
    <source>
        <dbReference type="ARBA" id="ARBA00010541"/>
    </source>
</evidence>
<comment type="similarity">
    <text evidence="3">Belongs to the peptidase S1C family.</text>
</comment>